<dbReference type="OrthoDB" id="5103at2759"/>
<protein>
    <submittedName>
        <fullName evidence="1">Zinc finger BED domain-containing protein 4-like</fullName>
    </submittedName>
</protein>
<accession>A0A6G0VQW0</accession>
<proteinExistence type="predicted"/>
<organism evidence="1 2">
    <name type="scientific">Aphis craccivora</name>
    <name type="common">Cowpea aphid</name>
    <dbReference type="NCBI Taxonomy" id="307492"/>
    <lineage>
        <taxon>Eukaryota</taxon>
        <taxon>Metazoa</taxon>
        <taxon>Ecdysozoa</taxon>
        <taxon>Arthropoda</taxon>
        <taxon>Hexapoda</taxon>
        <taxon>Insecta</taxon>
        <taxon>Pterygota</taxon>
        <taxon>Neoptera</taxon>
        <taxon>Paraneoptera</taxon>
        <taxon>Hemiptera</taxon>
        <taxon>Sternorrhyncha</taxon>
        <taxon>Aphidomorpha</taxon>
        <taxon>Aphidoidea</taxon>
        <taxon>Aphididae</taxon>
        <taxon>Aphidini</taxon>
        <taxon>Aphis</taxon>
        <taxon>Aphis</taxon>
    </lineage>
</organism>
<evidence type="ECO:0000313" key="1">
    <source>
        <dbReference type="EMBL" id="KAF0706396.1"/>
    </source>
</evidence>
<name>A0A6G0VQW0_APHCR</name>
<evidence type="ECO:0000313" key="2">
    <source>
        <dbReference type="Proteomes" id="UP000478052"/>
    </source>
</evidence>
<gene>
    <name evidence="1" type="ORF">FWK35_00024346</name>
</gene>
<comment type="caution">
    <text evidence="1">The sequence shown here is derived from an EMBL/GenBank/DDBJ whole genome shotgun (WGS) entry which is preliminary data.</text>
</comment>
<sequence length="156" mass="17589">MIGRPSICQPFTDVSIRCPLSCVSRVAVLGCSQKLRTPTVSRMVKSLEPNSPKAILDVPTRWESTYDMLLRLRRLRKVCIDLSETYKELCMNNTEWNMIDNAIKSFEPAKIATVKDGNAKGGIAKNQNVHKSRKTVTHFLTTISTQNNIKINLPKL</sequence>
<keyword evidence="2" id="KW-1185">Reference proteome</keyword>
<reference evidence="1 2" key="1">
    <citation type="submission" date="2019-08" db="EMBL/GenBank/DDBJ databases">
        <title>Whole genome of Aphis craccivora.</title>
        <authorList>
            <person name="Voronova N.V."/>
            <person name="Shulinski R.S."/>
            <person name="Bandarenka Y.V."/>
            <person name="Zhorov D.G."/>
            <person name="Warner D."/>
        </authorList>
    </citation>
    <scope>NUCLEOTIDE SEQUENCE [LARGE SCALE GENOMIC DNA]</scope>
    <source>
        <strain evidence="1">180601</strain>
        <tissue evidence="1">Whole Body</tissue>
    </source>
</reference>
<dbReference type="Proteomes" id="UP000478052">
    <property type="component" value="Unassembled WGS sequence"/>
</dbReference>
<dbReference type="AlphaFoldDB" id="A0A6G0VQW0"/>
<dbReference type="EMBL" id="VUJU01012929">
    <property type="protein sequence ID" value="KAF0706396.1"/>
    <property type="molecule type" value="Genomic_DNA"/>
</dbReference>